<keyword evidence="4" id="KW-1185">Reference proteome</keyword>
<proteinExistence type="predicted"/>
<accession>A0ABS3Q367</accession>
<evidence type="ECO:0000313" key="4">
    <source>
        <dbReference type="Proteomes" id="UP000664835"/>
    </source>
</evidence>
<gene>
    <name evidence="3" type="ORF">J3998_04245</name>
</gene>
<feature type="region of interest" description="Disordered" evidence="1">
    <location>
        <begin position="209"/>
        <end position="239"/>
    </location>
</feature>
<name>A0ABS3Q367_9GAMM</name>
<evidence type="ECO:0000259" key="2">
    <source>
        <dbReference type="Pfam" id="PF18433"/>
    </source>
</evidence>
<dbReference type="Gene3D" id="1.10.132.90">
    <property type="match status" value="1"/>
</dbReference>
<comment type="caution">
    <text evidence="3">The sequence shown here is derived from an EMBL/GenBank/DDBJ whole genome shotgun (WGS) entry which is preliminary data.</text>
</comment>
<organism evidence="3 4">
    <name type="scientific">Thiomicrorhabdus marina</name>
    <dbReference type="NCBI Taxonomy" id="2818442"/>
    <lineage>
        <taxon>Bacteria</taxon>
        <taxon>Pseudomonadati</taxon>
        <taxon>Pseudomonadota</taxon>
        <taxon>Gammaproteobacteria</taxon>
        <taxon>Thiotrichales</taxon>
        <taxon>Piscirickettsiaceae</taxon>
        <taxon>Thiomicrorhabdus</taxon>
    </lineage>
</organism>
<feature type="region of interest" description="Disordered" evidence="1">
    <location>
        <begin position="14"/>
        <end position="41"/>
    </location>
</feature>
<dbReference type="EMBL" id="JAGETV010000005">
    <property type="protein sequence ID" value="MBO1926777.1"/>
    <property type="molecule type" value="Genomic_DNA"/>
</dbReference>
<sequence length="239" mass="25765">MDIKTFGALNAYQKSADSAQENRGRGIDKTLTLPEQASEQARQRVASNPAAIKFEQQANIVANLFGNGEVSTQSSLQISFQSAIEEINKQLRIDLGLDESADDPVSNEALTSQGGMEYWSPENTAQRIVQGTTAFLSGFQNAHPELQGEELINRFLDVIGQGISDGFSQAKGFLGDMSVLSEDIESTIDQTYSLVQEGLQGFKNEYLGITNDPESSDAENVSTEGGVEAAADNNEQSNS</sequence>
<reference evidence="3 4" key="1">
    <citation type="submission" date="2021-03" db="EMBL/GenBank/DDBJ databases">
        <title>Thiomicrorhabdus sp.nov.,novel sulfur-oxidizing bacteria isolated from coastal sediment.</title>
        <authorList>
            <person name="Liu X."/>
        </authorList>
    </citation>
    <scope>NUCLEOTIDE SEQUENCE [LARGE SCALE GENOMIC DNA]</scope>
    <source>
        <strain evidence="3 4">6S2-11</strain>
    </source>
</reference>
<dbReference type="Pfam" id="PF18433">
    <property type="entry name" value="DUF5610"/>
    <property type="match status" value="1"/>
</dbReference>
<dbReference type="Proteomes" id="UP000664835">
    <property type="component" value="Unassembled WGS sequence"/>
</dbReference>
<feature type="domain" description="DUF5610" evidence="2">
    <location>
        <begin position="74"/>
        <end position="202"/>
    </location>
</feature>
<protein>
    <submittedName>
        <fullName evidence="3">DUF5610 domain-containing protein</fullName>
    </submittedName>
</protein>
<evidence type="ECO:0000313" key="3">
    <source>
        <dbReference type="EMBL" id="MBO1926777.1"/>
    </source>
</evidence>
<dbReference type="InterPro" id="IPR041651">
    <property type="entry name" value="DUF5610"/>
</dbReference>
<dbReference type="RefSeq" id="WP_208148225.1">
    <property type="nucleotide sequence ID" value="NZ_JAGETV010000005.1"/>
</dbReference>
<evidence type="ECO:0000256" key="1">
    <source>
        <dbReference type="SAM" id="MobiDB-lite"/>
    </source>
</evidence>